<proteinExistence type="predicted"/>
<sequence length="60" mass="6125">MGSGARACCRSRSRSASLPPPSRGLPDLAGGGRGEAGGGADSVERRRRLPAGRCPDCKDE</sequence>
<feature type="compositionally biased region" description="Low complexity" evidence="1">
    <location>
        <begin position="1"/>
        <end position="17"/>
    </location>
</feature>
<organism evidence="2 3">
    <name type="scientific">Oryza sativa subsp. japonica</name>
    <name type="common">Rice</name>
    <dbReference type="NCBI Taxonomy" id="39947"/>
    <lineage>
        <taxon>Eukaryota</taxon>
        <taxon>Viridiplantae</taxon>
        <taxon>Streptophyta</taxon>
        <taxon>Embryophyta</taxon>
        <taxon>Tracheophyta</taxon>
        <taxon>Spermatophyta</taxon>
        <taxon>Magnoliopsida</taxon>
        <taxon>Liliopsida</taxon>
        <taxon>Poales</taxon>
        <taxon>Poaceae</taxon>
        <taxon>BOP clade</taxon>
        <taxon>Oryzoideae</taxon>
        <taxon>Oryzeae</taxon>
        <taxon>Oryzinae</taxon>
        <taxon>Oryza</taxon>
        <taxon>Oryza sativa</taxon>
    </lineage>
</organism>
<gene>
    <name evidence="2" type="primary">OJ1493_H11.11</name>
</gene>
<protein>
    <submittedName>
        <fullName evidence="2">Uncharacterized protein</fullName>
    </submittedName>
</protein>
<feature type="compositionally biased region" description="Gly residues" evidence="1">
    <location>
        <begin position="29"/>
        <end position="40"/>
    </location>
</feature>
<reference evidence="3" key="2">
    <citation type="journal article" date="2008" name="Nucleic Acids Res.">
        <title>The rice annotation project database (RAP-DB): 2008 update.</title>
        <authorList>
            <consortium name="The rice annotation project (RAP)"/>
        </authorList>
    </citation>
    <scope>GENOME REANNOTATION</scope>
    <source>
        <strain evidence="3">cv. Nipponbare</strain>
    </source>
</reference>
<dbReference type="EMBL" id="AP004188">
    <property type="protein sequence ID" value="BAD27854.1"/>
    <property type="molecule type" value="Genomic_DNA"/>
</dbReference>
<accession>Q6EU16</accession>
<reference evidence="3" key="1">
    <citation type="journal article" date="2005" name="Nature">
        <title>The map-based sequence of the rice genome.</title>
        <authorList>
            <consortium name="International rice genome sequencing project (IRGSP)"/>
            <person name="Matsumoto T."/>
            <person name="Wu J."/>
            <person name="Kanamori H."/>
            <person name="Katayose Y."/>
            <person name="Fujisawa M."/>
            <person name="Namiki N."/>
            <person name="Mizuno H."/>
            <person name="Yamamoto K."/>
            <person name="Antonio B.A."/>
            <person name="Baba T."/>
            <person name="Sakata K."/>
            <person name="Nagamura Y."/>
            <person name="Aoki H."/>
            <person name="Arikawa K."/>
            <person name="Arita K."/>
            <person name="Bito T."/>
            <person name="Chiden Y."/>
            <person name="Fujitsuka N."/>
            <person name="Fukunaka R."/>
            <person name="Hamada M."/>
            <person name="Harada C."/>
            <person name="Hayashi A."/>
            <person name="Hijishita S."/>
            <person name="Honda M."/>
            <person name="Hosokawa S."/>
            <person name="Ichikawa Y."/>
            <person name="Idonuma A."/>
            <person name="Iijima M."/>
            <person name="Ikeda M."/>
            <person name="Ikeno M."/>
            <person name="Ito K."/>
            <person name="Ito S."/>
            <person name="Ito T."/>
            <person name="Ito Y."/>
            <person name="Ito Y."/>
            <person name="Iwabuchi A."/>
            <person name="Kamiya K."/>
            <person name="Karasawa W."/>
            <person name="Kurita K."/>
            <person name="Katagiri S."/>
            <person name="Kikuta A."/>
            <person name="Kobayashi H."/>
            <person name="Kobayashi N."/>
            <person name="Machita K."/>
            <person name="Maehara T."/>
            <person name="Masukawa M."/>
            <person name="Mizubayashi T."/>
            <person name="Mukai Y."/>
            <person name="Nagasaki H."/>
            <person name="Nagata Y."/>
            <person name="Naito S."/>
            <person name="Nakashima M."/>
            <person name="Nakama Y."/>
            <person name="Nakamichi Y."/>
            <person name="Nakamura M."/>
            <person name="Meguro A."/>
            <person name="Negishi M."/>
            <person name="Ohta I."/>
            <person name="Ohta T."/>
            <person name="Okamoto M."/>
            <person name="Ono N."/>
            <person name="Saji S."/>
            <person name="Sakaguchi M."/>
            <person name="Sakai K."/>
            <person name="Shibata M."/>
            <person name="Shimokawa T."/>
            <person name="Song J."/>
            <person name="Takazaki Y."/>
            <person name="Terasawa K."/>
            <person name="Tsugane M."/>
            <person name="Tsuji K."/>
            <person name="Ueda S."/>
            <person name="Waki K."/>
            <person name="Yamagata H."/>
            <person name="Yamamoto M."/>
            <person name="Yamamoto S."/>
            <person name="Yamane H."/>
            <person name="Yoshiki S."/>
            <person name="Yoshihara R."/>
            <person name="Yukawa K."/>
            <person name="Zhong H."/>
            <person name="Yano M."/>
            <person name="Yuan Q."/>
            <person name="Ouyang S."/>
            <person name="Liu J."/>
            <person name="Jones K.M."/>
            <person name="Gansberger K."/>
            <person name="Moffat K."/>
            <person name="Hill J."/>
            <person name="Bera J."/>
            <person name="Fadrosh D."/>
            <person name="Jin S."/>
            <person name="Johri S."/>
            <person name="Kim M."/>
            <person name="Overton L."/>
            <person name="Reardon M."/>
            <person name="Tsitrin T."/>
            <person name="Vuong H."/>
            <person name="Weaver B."/>
            <person name="Ciecko A."/>
            <person name="Tallon L."/>
            <person name="Jackson J."/>
            <person name="Pai G."/>
            <person name="Aken S.V."/>
            <person name="Utterback T."/>
            <person name="Reidmuller S."/>
            <person name="Feldblyum T."/>
            <person name="Hsiao J."/>
            <person name="Zismann V."/>
            <person name="Iobst S."/>
            <person name="de Vazeille A.R."/>
            <person name="Buell C.R."/>
            <person name="Ying K."/>
            <person name="Li Y."/>
            <person name="Lu T."/>
            <person name="Huang Y."/>
            <person name="Zhao Q."/>
            <person name="Feng Q."/>
            <person name="Zhang L."/>
            <person name="Zhu J."/>
            <person name="Weng Q."/>
            <person name="Mu J."/>
            <person name="Lu Y."/>
            <person name="Fan D."/>
            <person name="Liu Y."/>
            <person name="Guan J."/>
            <person name="Zhang Y."/>
            <person name="Yu S."/>
            <person name="Liu X."/>
            <person name="Zhang Y."/>
            <person name="Hong G."/>
            <person name="Han B."/>
            <person name="Choisne N."/>
            <person name="Demange N."/>
            <person name="Orjeda G."/>
            <person name="Samain S."/>
            <person name="Cattolico L."/>
            <person name="Pelletier E."/>
            <person name="Couloux A."/>
            <person name="Segurens B."/>
            <person name="Wincker P."/>
            <person name="D'Hont A."/>
            <person name="Scarpelli C."/>
            <person name="Weissenbach J."/>
            <person name="Salanoubat M."/>
            <person name="Quetier F."/>
            <person name="Yu Y."/>
            <person name="Kim H.R."/>
            <person name="Rambo T."/>
            <person name="Currie J."/>
            <person name="Collura K."/>
            <person name="Luo M."/>
            <person name="Yang T."/>
            <person name="Ammiraju J.S.S."/>
            <person name="Engler F."/>
            <person name="Soderlund C."/>
            <person name="Wing R.A."/>
            <person name="Palmer L.E."/>
            <person name="de la Bastide M."/>
            <person name="Spiegel L."/>
            <person name="Nascimento L."/>
            <person name="Zutavern T."/>
            <person name="O'Shaughnessy A."/>
            <person name="Dike S."/>
            <person name="Dedhia N."/>
            <person name="Preston R."/>
            <person name="Balija V."/>
            <person name="McCombie W.R."/>
            <person name="Chow T."/>
            <person name="Chen H."/>
            <person name="Chung M."/>
            <person name="Chen C."/>
            <person name="Shaw J."/>
            <person name="Wu H."/>
            <person name="Hsiao K."/>
            <person name="Chao Y."/>
            <person name="Chu M."/>
            <person name="Cheng C."/>
            <person name="Hour A."/>
            <person name="Lee P."/>
            <person name="Lin S."/>
            <person name="Lin Y."/>
            <person name="Liou J."/>
            <person name="Liu S."/>
            <person name="Hsing Y."/>
            <person name="Raghuvanshi S."/>
            <person name="Mohanty A."/>
            <person name="Bharti A.K."/>
            <person name="Gaur A."/>
            <person name="Gupta V."/>
            <person name="Kumar D."/>
            <person name="Ravi V."/>
            <person name="Vij S."/>
            <person name="Kapur A."/>
            <person name="Khurana P."/>
            <person name="Khurana P."/>
            <person name="Khurana J.P."/>
            <person name="Tyagi A.K."/>
            <person name="Gaikwad K."/>
            <person name="Singh A."/>
            <person name="Dalal V."/>
            <person name="Srivastava S."/>
            <person name="Dixit A."/>
            <person name="Pal A.K."/>
            <person name="Ghazi I.A."/>
            <person name="Yadav M."/>
            <person name="Pandit A."/>
            <person name="Bhargava A."/>
            <person name="Sureshbabu K."/>
            <person name="Batra K."/>
            <person name="Sharma T.R."/>
            <person name="Mohapatra T."/>
            <person name="Singh N.K."/>
            <person name="Messing J."/>
            <person name="Nelson A.B."/>
            <person name="Fuks G."/>
            <person name="Kavchok S."/>
            <person name="Keizer G."/>
            <person name="Linton E."/>
            <person name="Llaca V."/>
            <person name="Song R."/>
            <person name="Tanyolac B."/>
            <person name="Young S."/>
            <person name="Ho-Il K."/>
            <person name="Hahn J.H."/>
            <person name="Sangsakoo G."/>
            <person name="Vanavichit A."/>
            <person name="de Mattos Luiz.A.T."/>
            <person name="Zimmer P.D."/>
            <person name="Malone G."/>
            <person name="Dellagostin O."/>
            <person name="de Oliveira A.C."/>
            <person name="Bevan M."/>
            <person name="Bancroft I."/>
            <person name="Minx P."/>
            <person name="Cordum H."/>
            <person name="Wilson R."/>
            <person name="Cheng Z."/>
            <person name="Jin W."/>
            <person name="Jiang J."/>
            <person name="Leong S.A."/>
            <person name="Iwama H."/>
            <person name="Gojobori T."/>
            <person name="Itoh T."/>
            <person name="Niimura Y."/>
            <person name="Fujii Y."/>
            <person name="Habara T."/>
            <person name="Sakai H."/>
            <person name="Sato Y."/>
            <person name="Wilson G."/>
            <person name="Kumar K."/>
            <person name="McCouch S."/>
            <person name="Juretic N."/>
            <person name="Hoen D."/>
            <person name="Wright S."/>
            <person name="Bruskiewich R."/>
            <person name="Bureau T."/>
            <person name="Miyao A."/>
            <person name="Hirochika H."/>
            <person name="Nishikawa T."/>
            <person name="Kadowaki K."/>
            <person name="Sugiura M."/>
            <person name="Burr B."/>
            <person name="Sasaki T."/>
        </authorList>
    </citation>
    <scope>NUCLEOTIDE SEQUENCE [LARGE SCALE GENOMIC DNA]</scope>
    <source>
        <strain evidence="3">cv. Nipponbare</strain>
    </source>
</reference>
<feature type="region of interest" description="Disordered" evidence="1">
    <location>
        <begin position="1"/>
        <end position="60"/>
    </location>
</feature>
<evidence type="ECO:0000313" key="2">
    <source>
        <dbReference type="EMBL" id="BAD27854.1"/>
    </source>
</evidence>
<name>Q6EU16_ORYSJ</name>
<dbReference type="Proteomes" id="UP000000763">
    <property type="component" value="Chromosome 2"/>
</dbReference>
<evidence type="ECO:0000313" key="3">
    <source>
        <dbReference type="Proteomes" id="UP000000763"/>
    </source>
</evidence>
<dbReference type="AlphaFoldDB" id="Q6EU16"/>
<evidence type="ECO:0000256" key="1">
    <source>
        <dbReference type="SAM" id="MobiDB-lite"/>
    </source>
</evidence>